<feature type="domain" description="Peptidase S1" evidence="13">
    <location>
        <begin position="472"/>
        <end position="715"/>
    </location>
</feature>
<evidence type="ECO:0000259" key="13">
    <source>
        <dbReference type="PROSITE" id="PS50240"/>
    </source>
</evidence>
<dbReference type="InterPro" id="IPR033116">
    <property type="entry name" value="TRYPSIN_SER"/>
</dbReference>
<reference evidence="15" key="1">
    <citation type="submission" date="2013-03" db="EMBL/GenBank/DDBJ databases">
        <title>The Genome Sequence of Anopheles dirus WRAIR2.</title>
        <authorList>
            <consortium name="The Broad Institute Genomics Platform"/>
            <person name="Neafsey D.E."/>
            <person name="Walton C."/>
            <person name="Walker B."/>
            <person name="Young S.K."/>
            <person name="Zeng Q."/>
            <person name="Gargeya S."/>
            <person name="Fitzgerald M."/>
            <person name="Haas B."/>
            <person name="Abouelleil A."/>
            <person name="Allen A.W."/>
            <person name="Alvarado L."/>
            <person name="Arachchi H.M."/>
            <person name="Berlin A.M."/>
            <person name="Chapman S.B."/>
            <person name="Gainer-Dewar J."/>
            <person name="Goldberg J."/>
            <person name="Griggs A."/>
            <person name="Gujja S."/>
            <person name="Hansen M."/>
            <person name="Howarth C."/>
            <person name="Imamovic A."/>
            <person name="Ireland A."/>
            <person name="Larimer J."/>
            <person name="McCowan C."/>
            <person name="Murphy C."/>
            <person name="Pearson M."/>
            <person name="Poon T.W."/>
            <person name="Priest M."/>
            <person name="Roberts A."/>
            <person name="Saif S."/>
            <person name="Shea T."/>
            <person name="Sisk P."/>
            <person name="Sykes S."/>
            <person name="Wortman J."/>
            <person name="Nusbaum C."/>
            <person name="Birren B."/>
        </authorList>
    </citation>
    <scope>NUCLEOTIDE SEQUENCE [LARGE SCALE GENOMIC DNA]</scope>
    <source>
        <strain evidence="15">WRAIR2</strain>
    </source>
</reference>
<dbReference type="InterPro" id="IPR038565">
    <property type="entry name" value="CLIP_sf"/>
</dbReference>
<feature type="domain" description="Peptidase S1" evidence="13">
    <location>
        <begin position="759"/>
        <end position="1003"/>
    </location>
</feature>
<evidence type="ECO:0000256" key="8">
    <source>
        <dbReference type="ARBA" id="ARBA00023180"/>
    </source>
</evidence>
<evidence type="ECO:0000256" key="3">
    <source>
        <dbReference type="ARBA" id="ARBA00022670"/>
    </source>
</evidence>
<dbReference type="PROSITE" id="PS00134">
    <property type="entry name" value="TRYPSIN_HIS"/>
    <property type="match status" value="3"/>
</dbReference>
<feature type="region of interest" description="Disordered" evidence="11">
    <location>
        <begin position="415"/>
        <end position="440"/>
    </location>
</feature>
<dbReference type="Pfam" id="PF00089">
    <property type="entry name" value="Trypsin"/>
    <property type="match status" value="3"/>
</dbReference>
<dbReference type="GO" id="GO:0005615">
    <property type="term" value="C:extracellular space"/>
    <property type="evidence" value="ECO:0007669"/>
    <property type="project" value="TreeGrafter"/>
</dbReference>
<evidence type="ECO:0000256" key="9">
    <source>
        <dbReference type="ARBA" id="ARBA00024195"/>
    </source>
</evidence>
<evidence type="ECO:0000256" key="1">
    <source>
        <dbReference type="ARBA" id="ARBA00004613"/>
    </source>
</evidence>
<comment type="similarity">
    <text evidence="9">Belongs to the peptidase S1 family. CLIP subfamily.</text>
</comment>
<dbReference type="InterPro" id="IPR001314">
    <property type="entry name" value="Peptidase_S1A"/>
</dbReference>
<evidence type="ECO:0000256" key="12">
    <source>
        <dbReference type="SAM" id="SignalP"/>
    </source>
</evidence>
<evidence type="ECO:0000256" key="5">
    <source>
        <dbReference type="ARBA" id="ARBA00022801"/>
    </source>
</evidence>
<evidence type="ECO:0000313" key="14">
    <source>
        <dbReference type="EnsemblMetazoa" id="ADIR009656-PA"/>
    </source>
</evidence>
<dbReference type="PROSITE" id="PS50240">
    <property type="entry name" value="TRYPSIN_DOM"/>
    <property type="match status" value="3"/>
</dbReference>
<dbReference type="InterPro" id="IPR009003">
    <property type="entry name" value="Peptidase_S1_PA"/>
</dbReference>
<feature type="chain" id="PRO_5008130217" description="Peptidase S1 domain-containing protein" evidence="12">
    <location>
        <begin position="22"/>
        <end position="1007"/>
    </location>
</feature>
<keyword evidence="15" id="KW-1185">Reference proteome</keyword>
<dbReference type="SMART" id="SM00020">
    <property type="entry name" value="Tryp_SPc"/>
    <property type="match status" value="3"/>
</dbReference>
<keyword evidence="5 10" id="KW-0378">Hydrolase</keyword>
<keyword evidence="2" id="KW-0964">Secreted</keyword>
<keyword evidence="6 10" id="KW-0720">Serine protease</keyword>
<feature type="signal peptide" evidence="12">
    <location>
        <begin position="1"/>
        <end position="21"/>
    </location>
</feature>
<dbReference type="Proteomes" id="UP000075884">
    <property type="component" value="Unassembled WGS sequence"/>
</dbReference>
<dbReference type="VEuPathDB" id="VectorBase:ADIR009656"/>
<protein>
    <recommendedName>
        <fullName evidence="13">Peptidase S1 domain-containing protein</fullName>
    </recommendedName>
</protein>
<feature type="domain" description="Peptidase S1" evidence="13">
    <location>
        <begin position="126"/>
        <end position="371"/>
    </location>
</feature>
<dbReference type="PRINTS" id="PR00722">
    <property type="entry name" value="CHYMOTRYPSIN"/>
</dbReference>
<evidence type="ECO:0000256" key="6">
    <source>
        <dbReference type="ARBA" id="ARBA00022825"/>
    </source>
</evidence>
<evidence type="ECO:0000256" key="4">
    <source>
        <dbReference type="ARBA" id="ARBA00022729"/>
    </source>
</evidence>
<dbReference type="PROSITE" id="PS00135">
    <property type="entry name" value="TRYPSIN_SER"/>
    <property type="match status" value="1"/>
</dbReference>
<comment type="subcellular location">
    <subcellularLocation>
        <location evidence="1">Secreted</location>
    </subcellularLocation>
</comment>
<dbReference type="InterPro" id="IPR001254">
    <property type="entry name" value="Trypsin_dom"/>
</dbReference>
<dbReference type="EnsemblMetazoa" id="ADIR009656-RA">
    <property type="protein sequence ID" value="ADIR009656-PA"/>
    <property type="gene ID" value="ADIR009656"/>
</dbReference>
<dbReference type="InterPro" id="IPR022700">
    <property type="entry name" value="CLIP"/>
</dbReference>
<evidence type="ECO:0000313" key="15">
    <source>
        <dbReference type="Proteomes" id="UP000075884"/>
    </source>
</evidence>
<feature type="compositionally biased region" description="Low complexity" evidence="11">
    <location>
        <begin position="415"/>
        <end position="436"/>
    </location>
</feature>
<dbReference type="InterPro" id="IPR018114">
    <property type="entry name" value="TRYPSIN_HIS"/>
</dbReference>
<accession>A0A182NPS1</accession>
<reference evidence="14" key="2">
    <citation type="submission" date="2020-05" db="UniProtKB">
        <authorList>
            <consortium name="EnsemblMetazoa"/>
        </authorList>
    </citation>
    <scope>IDENTIFICATION</scope>
    <source>
        <strain evidence="14">WRAIR2</strain>
    </source>
</reference>
<dbReference type="SUPFAM" id="SSF50494">
    <property type="entry name" value="Trypsin-like serine proteases"/>
    <property type="match status" value="3"/>
</dbReference>
<proteinExistence type="inferred from homology"/>
<keyword evidence="4 12" id="KW-0732">Signal</keyword>
<dbReference type="GO" id="GO:0004252">
    <property type="term" value="F:serine-type endopeptidase activity"/>
    <property type="evidence" value="ECO:0007669"/>
    <property type="project" value="InterPro"/>
</dbReference>
<evidence type="ECO:0000256" key="7">
    <source>
        <dbReference type="ARBA" id="ARBA00023157"/>
    </source>
</evidence>
<organism evidence="14 15">
    <name type="scientific">Anopheles dirus</name>
    <dbReference type="NCBI Taxonomy" id="7168"/>
    <lineage>
        <taxon>Eukaryota</taxon>
        <taxon>Metazoa</taxon>
        <taxon>Ecdysozoa</taxon>
        <taxon>Arthropoda</taxon>
        <taxon>Hexapoda</taxon>
        <taxon>Insecta</taxon>
        <taxon>Pterygota</taxon>
        <taxon>Neoptera</taxon>
        <taxon>Endopterygota</taxon>
        <taxon>Diptera</taxon>
        <taxon>Nematocera</taxon>
        <taxon>Culicoidea</taxon>
        <taxon>Culicidae</taxon>
        <taxon>Anophelinae</taxon>
        <taxon>Anopheles</taxon>
    </lineage>
</organism>
<dbReference type="Gene3D" id="3.30.1640.30">
    <property type="match status" value="1"/>
</dbReference>
<dbReference type="Pfam" id="PF12032">
    <property type="entry name" value="CLIP"/>
    <property type="match status" value="1"/>
</dbReference>
<dbReference type="STRING" id="7168.A0A182NPS1"/>
<keyword evidence="3 10" id="KW-0645">Protease</keyword>
<dbReference type="AlphaFoldDB" id="A0A182NPS1"/>
<dbReference type="PANTHER" id="PTHR24264">
    <property type="entry name" value="TRYPSIN-RELATED"/>
    <property type="match status" value="1"/>
</dbReference>
<keyword evidence="8" id="KW-0325">Glycoprotein</keyword>
<sequence>MLPVYPLIAVQCLLLIDAAFGQQGTHKSCVLPKGDPGQCVPHDECAEMIAFADKSTLYPNERFYITTVITACGSHENAPNVIVCCKTPPAPSLHRTDYTQLTSTFNLRLEDILPTECGLRPLDEKIVGGVQDDQNGHTWAALLKIEKGRGKPPGYCGGTLIHADFVLTAAHCFYPNVSAVTLYFGMPNTRRLEQCSNDTFCQVRTDAEIIRHHSFRYHGLVNDIALVRVDKSVQTGEATSVVPACLPVNITLNDILIHDPYVYIVGWGATETDIMSDVRLVAMMQIEDLNDCRAKLRNSNKVVSSNVICATGINGADVCSGDSGGPMVQKFKHKFYVIGVVNHGPLCSQAKVPSVFSNVFSHMGWILEELNRHHRQLNRACMLANGNQGRCVQLRDCSEIAKLYRKKVCCERPRSSSYSSATTNTTNRPTTTTTTTRDPEETTTTIAVTNIQDPLEDILPTECGLLSLSPQITDDVQYESDTHVWVTFLEILDYSSNSAGWCVGTLIHERFVLTAAHCFKTRNENVLLYIGVTSLGALRECLAAGSCQNRTDAGLIIHHDYNSHTFSHDIALIRLGEPVTREMGIIPACLPLDRTRNGGASGDTRVISLGWGKTRAGTFSNTKTLAKLHKLAQAECAEQLKTQSSTIVTNVMCTVRESENDPCQGDSGEPILQLHDNRVSVIGVANFGPKCGTSAVPSVSTKVSAYMGWILTNLNGIAMLEIPTPATSTIPPILVNERFSQSESILPAGCGVDIPTVRIANGVEDDANIHVWAVFLEIVKHNSFTGRCVGTLIHERFVLTAAHCLHTPKENVKLYFGVNLLSELDNGVTQNRTAAEFIIHHDYNSHTLSNDIALIRVNEPVRFGPGSRILPACLPVNGRLPEELSNDPNVIALGWGNTMEGILSDRKMLVMLEVLTQDECAERLQNNTRFYSTIRSNVVCTIGNLPGQDVCQGDSGAPIIQLVDQRYYVIGVVSFGPKCGMSTVPSVSTNVSMYMDWIQTKISESLQ</sequence>
<dbReference type="FunFam" id="2.40.10.10:FF:000054">
    <property type="entry name" value="Complement C1r subcomponent"/>
    <property type="match status" value="1"/>
</dbReference>
<dbReference type="Gene3D" id="2.40.10.10">
    <property type="entry name" value="Trypsin-like serine proteases"/>
    <property type="match status" value="3"/>
</dbReference>
<dbReference type="PANTHER" id="PTHR24264:SF65">
    <property type="entry name" value="SRCR DOMAIN-CONTAINING PROTEIN"/>
    <property type="match status" value="1"/>
</dbReference>
<evidence type="ECO:0000256" key="10">
    <source>
        <dbReference type="RuleBase" id="RU363034"/>
    </source>
</evidence>
<keyword evidence="7" id="KW-1015">Disulfide bond</keyword>
<dbReference type="InterPro" id="IPR043504">
    <property type="entry name" value="Peptidase_S1_PA_chymotrypsin"/>
</dbReference>
<name>A0A182NPS1_9DIPT</name>
<evidence type="ECO:0000256" key="11">
    <source>
        <dbReference type="SAM" id="MobiDB-lite"/>
    </source>
</evidence>
<dbReference type="CDD" id="cd00190">
    <property type="entry name" value="Tryp_SPc"/>
    <property type="match status" value="3"/>
</dbReference>
<evidence type="ECO:0000256" key="2">
    <source>
        <dbReference type="ARBA" id="ARBA00022525"/>
    </source>
</evidence>
<dbReference type="GO" id="GO:0006508">
    <property type="term" value="P:proteolysis"/>
    <property type="evidence" value="ECO:0007669"/>
    <property type="project" value="UniProtKB-KW"/>
</dbReference>
<dbReference type="FunFam" id="2.40.10.10:FF:000068">
    <property type="entry name" value="transmembrane protease serine 2"/>
    <property type="match status" value="1"/>
</dbReference>
<dbReference type="InterPro" id="IPR050127">
    <property type="entry name" value="Serine_Proteases_S1"/>
</dbReference>